<name>A0ACC2UAB6_9FUNG</name>
<evidence type="ECO:0000313" key="2">
    <source>
        <dbReference type="Proteomes" id="UP001165960"/>
    </source>
</evidence>
<organism evidence="1 2">
    <name type="scientific">Entomophthora muscae</name>
    <dbReference type="NCBI Taxonomy" id="34485"/>
    <lineage>
        <taxon>Eukaryota</taxon>
        <taxon>Fungi</taxon>
        <taxon>Fungi incertae sedis</taxon>
        <taxon>Zoopagomycota</taxon>
        <taxon>Entomophthoromycotina</taxon>
        <taxon>Entomophthoromycetes</taxon>
        <taxon>Entomophthorales</taxon>
        <taxon>Entomophthoraceae</taxon>
        <taxon>Entomophthora</taxon>
    </lineage>
</organism>
<evidence type="ECO:0000313" key="1">
    <source>
        <dbReference type="EMBL" id="KAJ9083712.1"/>
    </source>
</evidence>
<comment type="caution">
    <text evidence="1">The sequence shown here is derived from an EMBL/GenBank/DDBJ whole genome shotgun (WGS) entry which is preliminary data.</text>
</comment>
<dbReference type="EMBL" id="QTSX02000945">
    <property type="protein sequence ID" value="KAJ9083712.1"/>
    <property type="molecule type" value="Genomic_DNA"/>
</dbReference>
<protein>
    <submittedName>
        <fullName evidence="1">Uncharacterized protein</fullName>
    </submittedName>
</protein>
<reference evidence="1" key="1">
    <citation type="submission" date="2022-04" db="EMBL/GenBank/DDBJ databases">
        <title>Genome of the entomopathogenic fungus Entomophthora muscae.</title>
        <authorList>
            <person name="Elya C."/>
            <person name="Lovett B.R."/>
            <person name="Lee E."/>
            <person name="Macias A.M."/>
            <person name="Hajek A.E."/>
            <person name="De Bivort B.L."/>
            <person name="Kasson M.T."/>
            <person name="De Fine Licht H.H."/>
            <person name="Stajich J.E."/>
        </authorList>
    </citation>
    <scope>NUCLEOTIDE SEQUENCE</scope>
    <source>
        <strain evidence="1">Berkeley</strain>
    </source>
</reference>
<sequence>MDQLVKNAKPTGYQEDEENERPSQDLVKETAERTRLAIERITQCNILLLNFPLA</sequence>
<proteinExistence type="predicted"/>
<dbReference type="Proteomes" id="UP001165960">
    <property type="component" value="Unassembled WGS sequence"/>
</dbReference>
<keyword evidence="2" id="KW-1185">Reference proteome</keyword>
<gene>
    <name evidence="1" type="ORF">DSO57_1031977</name>
</gene>
<accession>A0ACC2UAB6</accession>